<dbReference type="InterPro" id="IPR010914">
    <property type="entry name" value="RsgA_GTPase_dom"/>
</dbReference>
<proteinExistence type="inferred from homology"/>
<dbReference type="InterPro" id="IPR004881">
    <property type="entry name" value="Ribosome_biogen_GTPase_RsgA"/>
</dbReference>
<keyword evidence="3" id="KW-0378">Hydrolase</keyword>
<dbReference type="PROSITE" id="PS50936">
    <property type="entry name" value="ENGC_GTPASE"/>
    <property type="match status" value="1"/>
</dbReference>
<dbReference type="RefSeq" id="WP_377198040.1">
    <property type="nucleotide sequence ID" value="NZ_JBHUHF010000001.1"/>
</dbReference>
<dbReference type="EC" id="3.6.1.-" evidence="3"/>
<comment type="subunit">
    <text evidence="3">Monomer. Associates with 30S ribosomal subunit, binds 16S rRNA.</text>
</comment>
<name>A0ABW4V9R5_9MICO</name>
<keyword evidence="3" id="KW-0690">Ribosome biogenesis</keyword>
<comment type="subcellular location">
    <subcellularLocation>
        <location evidence="3">Cytoplasm</location>
    </subcellularLocation>
</comment>
<dbReference type="InterPro" id="IPR027417">
    <property type="entry name" value="P-loop_NTPase"/>
</dbReference>
<dbReference type="EMBL" id="JBHUHF010000001">
    <property type="protein sequence ID" value="MFD2026192.1"/>
    <property type="molecule type" value="Genomic_DNA"/>
</dbReference>
<keyword evidence="3" id="KW-0694">RNA-binding</keyword>
<feature type="binding site" evidence="3">
    <location>
        <position position="360"/>
    </location>
    <ligand>
        <name>Zn(2+)</name>
        <dbReference type="ChEBI" id="CHEBI:29105"/>
    </ligand>
</feature>
<comment type="similarity">
    <text evidence="3">Belongs to the TRAFAC class YlqF/YawG GTPase family. RsgA subfamily.</text>
</comment>
<feature type="region of interest" description="Disordered" evidence="4">
    <location>
        <begin position="1"/>
        <end position="32"/>
    </location>
</feature>
<dbReference type="PANTHER" id="PTHR32120:SF11">
    <property type="entry name" value="SMALL RIBOSOMAL SUBUNIT BIOGENESIS GTPASE RSGA 1, MITOCHONDRIAL-RELATED"/>
    <property type="match status" value="1"/>
</dbReference>
<dbReference type="CDD" id="cd01854">
    <property type="entry name" value="YjeQ_EngC"/>
    <property type="match status" value="1"/>
</dbReference>
<comment type="cofactor">
    <cofactor evidence="3">
        <name>Zn(2+)</name>
        <dbReference type="ChEBI" id="CHEBI:29105"/>
    </cofactor>
    <text evidence="3">Binds 1 zinc ion per subunit.</text>
</comment>
<evidence type="ECO:0000256" key="2">
    <source>
        <dbReference type="ARBA" id="ARBA00023134"/>
    </source>
</evidence>
<dbReference type="Gene3D" id="1.10.40.50">
    <property type="entry name" value="Probable gtpase engc, domain 3"/>
    <property type="match status" value="1"/>
</dbReference>
<evidence type="ECO:0000313" key="7">
    <source>
        <dbReference type="EMBL" id="MFD2026192.1"/>
    </source>
</evidence>
<feature type="domain" description="EngC GTPase" evidence="5">
    <location>
        <begin position="141"/>
        <end position="321"/>
    </location>
</feature>
<dbReference type="Proteomes" id="UP001597338">
    <property type="component" value="Unassembled WGS sequence"/>
</dbReference>
<evidence type="ECO:0000256" key="3">
    <source>
        <dbReference type="HAMAP-Rule" id="MF_01820"/>
    </source>
</evidence>
<keyword evidence="2 3" id="KW-0342">GTP-binding</keyword>
<dbReference type="HAMAP" id="MF_01820">
    <property type="entry name" value="GTPase_RsgA"/>
    <property type="match status" value="1"/>
</dbReference>
<keyword evidence="3" id="KW-0862">Zinc</keyword>
<evidence type="ECO:0000259" key="6">
    <source>
        <dbReference type="PROSITE" id="PS51721"/>
    </source>
</evidence>
<dbReference type="Gene3D" id="3.40.50.300">
    <property type="entry name" value="P-loop containing nucleotide triphosphate hydrolases"/>
    <property type="match status" value="1"/>
</dbReference>
<feature type="domain" description="CP-type G" evidence="6">
    <location>
        <begin position="122"/>
        <end position="323"/>
    </location>
</feature>
<protein>
    <recommendedName>
        <fullName evidence="3">Small ribosomal subunit biogenesis GTPase RsgA</fullName>
        <ecNumber evidence="3">3.6.1.-</ecNumber>
    </recommendedName>
</protein>
<comment type="caution">
    <text evidence="7">The sequence shown here is derived from an EMBL/GenBank/DDBJ whole genome shotgun (WGS) entry which is preliminary data.</text>
</comment>
<feature type="compositionally biased region" description="Basic residues" evidence="4">
    <location>
        <begin position="14"/>
        <end position="25"/>
    </location>
</feature>
<dbReference type="PROSITE" id="PS51721">
    <property type="entry name" value="G_CP"/>
    <property type="match status" value="1"/>
</dbReference>
<dbReference type="PANTHER" id="PTHR32120">
    <property type="entry name" value="SMALL RIBOSOMAL SUBUNIT BIOGENESIS GTPASE RSGA"/>
    <property type="match status" value="1"/>
</dbReference>
<feature type="binding site" evidence="3">
    <location>
        <position position="353"/>
    </location>
    <ligand>
        <name>Zn(2+)</name>
        <dbReference type="ChEBI" id="CHEBI:29105"/>
    </ligand>
</feature>
<feature type="binding site" evidence="3">
    <location>
        <begin position="254"/>
        <end position="262"/>
    </location>
    <ligand>
        <name>GTP</name>
        <dbReference type="ChEBI" id="CHEBI:37565"/>
    </ligand>
</feature>
<evidence type="ECO:0000256" key="4">
    <source>
        <dbReference type="SAM" id="MobiDB-lite"/>
    </source>
</evidence>
<feature type="binding site" evidence="3">
    <location>
        <position position="347"/>
    </location>
    <ligand>
        <name>Zn(2+)</name>
        <dbReference type="ChEBI" id="CHEBI:29105"/>
    </ligand>
</feature>
<accession>A0ABW4V9R5</accession>
<feature type="binding site" evidence="3">
    <location>
        <begin position="181"/>
        <end position="184"/>
    </location>
    <ligand>
        <name>GTP</name>
        <dbReference type="ChEBI" id="CHEBI:37565"/>
    </ligand>
</feature>
<gene>
    <name evidence="3" type="primary">rsgA</name>
    <name evidence="7" type="ORF">ACFSL2_11810</name>
</gene>
<keyword evidence="8" id="KW-1185">Reference proteome</keyword>
<feature type="compositionally biased region" description="Basic and acidic residues" evidence="4">
    <location>
        <begin position="1"/>
        <end position="13"/>
    </location>
</feature>
<evidence type="ECO:0000313" key="8">
    <source>
        <dbReference type="Proteomes" id="UP001597338"/>
    </source>
</evidence>
<evidence type="ECO:0000259" key="5">
    <source>
        <dbReference type="PROSITE" id="PS50936"/>
    </source>
</evidence>
<keyword evidence="1 3" id="KW-0547">Nucleotide-binding</keyword>
<keyword evidence="3" id="KW-0699">rRNA-binding</keyword>
<dbReference type="Pfam" id="PF03193">
    <property type="entry name" value="RsgA_GTPase"/>
    <property type="match status" value="2"/>
</dbReference>
<sequence length="396" mass="41325">MGRRDIDESDFRSRPSKRGSRPRTKQRPEHSDAVTGLVTGVDRGRYTLLVKDVGGADGVGEAGGVGGDGGADVGGGEKIVTAMKARELTRTRVVVGDRVDVVGDVSGGEGSLARIVRIQERTSTLRRTADDTDPYERIVVANADQLVIVTALAQPEPRTGMIDRCVVAAYDAGMSVLLCLTKADLASPDELRALYEPLGVEVVVTRRAASDGEVADGGVAGGGVAGGEGALVLASDSVEEVRDRLRGLVSVLVGHSGVGKSTLINALAPAAQRATGVVNDVTGRGRHTSTSAVALPLPVAVSEGEPADTFDGWVIDTPGVRSFGLAHVEVAHLLHAFEDLDEVAQECPRGCTHLADAPDCALDDWIDASPDDERPARSARLTSFRRLLSSRTGSDA</sequence>
<keyword evidence="3" id="KW-0479">Metal-binding</keyword>
<comment type="function">
    <text evidence="3">One of several proteins that assist in the late maturation steps of the functional core of the 30S ribosomal subunit. Helps release RbfA from mature subunits. May play a role in the assembly of ribosomal proteins into the subunit. Circularly permuted GTPase that catalyzes slow GTP hydrolysis, GTPase activity is stimulated by the 30S ribosomal subunit.</text>
</comment>
<feature type="binding site" evidence="3">
    <location>
        <position position="351"/>
    </location>
    <ligand>
        <name>Zn(2+)</name>
        <dbReference type="ChEBI" id="CHEBI:29105"/>
    </ligand>
</feature>
<reference evidence="8" key="1">
    <citation type="journal article" date="2019" name="Int. J. Syst. Evol. Microbiol.">
        <title>The Global Catalogue of Microorganisms (GCM) 10K type strain sequencing project: providing services to taxonomists for standard genome sequencing and annotation.</title>
        <authorList>
            <consortium name="The Broad Institute Genomics Platform"/>
            <consortium name="The Broad Institute Genome Sequencing Center for Infectious Disease"/>
            <person name="Wu L."/>
            <person name="Ma J."/>
        </authorList>
    </citation>
    <scope>NUCLEOTIDE SEQUENCE [LARGE SCALE GENOMIC DNA]</scope>
    <source>
        <strain evidence="8">CCM 7043</strain>
    </source>
</reference>
<dbReference type="SUPFAM" id="SSF52540">
    <property type="entry name" value="P-loop containing nucleoside triphosphate hydrolases"/>
    <property type="match status" value="1"/>
</dbReference>
<evidence type="ECO:0000256" key="1">
    <source>
        <dbReference type="ARBA" id="ARBA00022741"/>
    </source>
</evidence>
<dbReference type="InterPro" id="IPR030378">
    <property type="entry name" value="G_CP_dom"/>
</dbReference>
<keyword evidence="3" id="KW-0963">Cytoplasm</keyword>
<organism evidence="7 8">
    <name type="scientific">Promicromonospora aerolata</name>
    <dbReference type="NCBI Taxonomy" id="195749"/>
    <lineage>
        <taxon>Bacteria</taxon>
        <taxon>Bacillati</taxon>
        <taxon>Actinomycetota</taxon>
        <taxon>Actinomycetes</taxon>
        <taxon>Micrococcales</taxon>
        <taxon>Promicromonosporaceae</taxon>
        <taxon>Promicromonospora</taxon>
    </lineage>
</organism>